<proteinExistence type="predicted"/>
<keyword evidence="2" id="KW-1185">Reference proteome</keyword>
<gene>
    <name evidence="1" type="ORF">AMTR_s01634p00000940</name>
</gene>
<dbReference type="HOGENOM" id="CLU_2661711_0_0_1"/>
<sequence length="76" mass="9419">MLWQMKWHKEQGQVMVCDQKVRRSHKVEENTAFYRLMEELENFYIPREENKIIWIPESKGTASVEFFHRIFNSHLY</sequence>
<reference evidence="2" key="1">
    <citation type="journal article" date="2013" name="Science">
        <title>The Amborella genome and the evolution of flowering plants.</title>
        <authorList>
            <consortium name="Amborella Genome Project"/>
        </authorList>
    </citation>
    <scope>NUCLEOTIDE SEQUENCE [LARGE SCALE GENOMIC DNA]</scope>
</reference>
<protein>
    <submittedName>
        <fullName evidence="1">Uncharacterized protein</fullName>
    </submittedName>
</protein>
<feature type="non-terminal residue" evidence="1">
    <location>
        <position position="76"/>
    </location>
</feature>
<dbReference type="Gramene" id="ERM98094">
    <property type="protein sequence ID" value="ERM98094"/>
    <property type="gene ID" value="AMTR_s01634p00000940"/>
</dbReference>
<evidence type="ECO:0000313" key="1">
    <source>
        <dbReference type="EMBL" id="ERM98094.1"/>
    </source>
</evidence>
<dbReference type="Proteomes" id="UP000017836">
    <property type="component" value="Unassembled WGS sequence"/>
</dbReference>
<dbReference type="AlphaFoldDB" id="W1NTX9"/>
<evidence type="ECO:0000313" key="2">
    <source>
        <dbReference type="Proteomes" id="UP000017836"/>
    </source>
</evidence>
<organism evidence="1 2">
    <name type="scientific">Amborella trichopoda</name>
    <dbReference type="NCBI Taxonomy" id="13333"/>
    <lineage>
        <taxon>Eukaryota</taxon>
        <taxon>Viridiplantae</taxon>
        <taxon>Streptophyta</taxon>
        <taxon>Embryophyta</taxon>
        <taxon>Tracheophyta</taxon>
        <taxon>Spermatophyta</taxon>
        <taxon>Magnoliopsida</taxon>
        <taxon>Amborellales</taxon>
        <taxon>Amborellaceae</taxon>
        <taxon>Amborella</taxon>
    </lineage>
</organism>
<name>W1NTX9_AMBTC</name>
<dbReference type="EMBL" id="KI395494">
    <property type="protein sequence ID" value="ERM98094.1"/>
    <property type="molecule type" value="Genomic_DNA"/>
</dbReference>
<accession>W1NTX9</accession>